<dbReference type="PRINTS" id="PR00420">
    <property type="entry name" value="RNGMNOXGNASE"/>
</dbReference>
<comment type="cofactor">
    <cofactor evidence="1">
        <name>FAD</name>
        <dbReference type="ChEBI" id="CHEBI:57692"/>
    </cofactor>
</comment>
<dbReference type="PANTHER" id="PTHR13789">
    <property type="entry name" value="MONOOXYGENASE"/>
    <property type="match status" value="1"/>
</dbReference>
<evidence type="ECO:0000313" key="7">
    <source>
        <dbReference type="EMBL" id="MEJ6009783.1"/>
    </source>
</evidence>
<keyword evidence="4" id="KW-0560">Oxidoreductase</keyword>
<protein>
    <submittedName>
        <fullName evidence="7">FAD-dependent oxidoreductase</fullName>
    </submittedName>
</protein>
<dbReference type="Proteomes" id="UP001379235">
    <property type="component" value="Unassembled WGS sequence"/>
</dbReference>
<dbReference type="InterPro" id="IPR050493">
    <property type="entry name" value="FAD-dep_Monooxygenase_BioMet"/>
</dbReference>
<keyword evidence="5" id="KW-0503">Monooxygenase</keyword>
<dbReference type="Pfam" id="PF01494">
    <property type="entry name" value="FAD_binding_3"/>
    <property type="match status" value="1"/>
</dbReference>
<feature type="domain" description="FAD-binding" evidence="6">
    <location>
        <begin position="8"/>
        <end position="339"/>
    </location>
</feature>
<evidence type="ECO:0000259" key="6">
    <source>
        <dbReference type="Pfam" id="PF01494"/>
    </source>
</evidence>
<reference evidence="7 8" key="1">
    <citation type="submission" date="2024-03" db="EMBL/GenBank/DDBJ databases">
        <authorList>
            <person name="Jo J.-H."/>
        </authorList>
    </citation>
    <scope>NUCLEOTIDE SEQUENCE [LARGE SCALE GENOMIC DNA]</scope>
    <source>
        <strain evidence="7 8">AS3R-12</strain>
    </source>
</reference>
<keyword evidence="2" id="KW-0285">Flavoprotein</keyword>
<dbReference type="SUPFAM" id="SSF51905">
    <property type="entry name" value="FAD/NAD(P)-binding domain"/>
    <property type="match status" value="1"/>
</dbReference>
<evidence type="ECO:0000256" key="3">
    <source>
        <dbReference type="ARBA" id="ARBA00022827"/>
    </source>
</evidence>
<name>A0ABU8S745_9SPHN</name>
<dbReference type="EMBL" id="JBBHJY010000003">
    <property type="protein sequence ID" value="MEJ6009783.1"/>
    <property type="molecule type" value="Genomic_DNA"/>
</dbReference>
<evidence type="ECO:0000256" key="2">
    <source>
        <dbReference type="ARBA" id="ARBA00022630"/>
    </source>
</evidence>
<evidence type="ECO:0000256" key="1">
    <source>
        <dbReference type="ARBA" id="ARBA00001974"/>
    </source>
</evidence>
<proteinExistence type="predicted"/>
<gene>
    <name evidence="7" type="ORF">WG900_07615</name>
</gene>
<dbReference type="RefSeq" id="WP_339966059.1">
    <property type="nucleotide sequence ID" value="NZ_JBBHJY010000003.1"/>
</dbReference>
<evidence type="ECO:0000256" key="5">
    <source>
        <dbReference type="ARBA" id="ARBA00023033"/>
    </source>
</evidence>
<evidence type="ECO:0000256" key="4">
    <source>
        <dbReference type="ARBA" id="ARBA00023002"/>
    </source>
</evidence>
<dbReference type="SUPFAM" id="SSF54373">
    <property type="entry name" value="FAD-linked reductases, C-terminal domain"/>
    <property type="match status" value="1"/>
</dbReference>
<dbReference type="InterPro" id="IPR002938">
    <property type="entry name" value="FAD-bd"/>
</dbReference>
<dbReference type="PANTHER" id="PTHR13789:SF318">
    <property type="entry name" value="GERANYLGERANYL DIPHOSPHATE REDUCTASE"/>
    <property type="match status" value="1"/>
</dbReference>
<organism evidence="7 8">
    <name type="scientific">Novosphingobium aquae</name>
    <dbReference type="NCBI Taxonomy" id="3133435"/>
    <lineage>
        <taxon>Bacteria</taxon>
        <taxon>Pseudomonadati</taxon>
        <taxon>Pseudomonadota</taxon>
        <taxon>Alphaproteobacteria</taxon>
        <taxon>Sphingomonadales</taxon>
        <taxon>Sphingomonadaceae</taxon>
        <taxon>Novosphingobium</taxon>
    </lineage>
</organism>
<dbReference type="Gene3D" id="3.50.50.60">
    <property type="entry name" value="FAD/NAD(P)-binding domain"/>
    <property type="match status" value="1"/>
</dbReference>
<sequence>MSRSETFLIVGGGIGGLTAAAALAQQGFKVTLLEAAPEFGEIGAGLTITPNAMKGLDFIGACERVAAAGVEPGKQRFTHWQDGRTLVSIDRSDQRAKYGAPYVTIHRADIHEVLLAVARESGVDLRANSPVVASEGTTAILADGTRISADVLIGADGVKSVIRQRFEAEPPYFTGHVAWRCLIPVTPAVQDLSDWPGIIIGPGGMIARYNVRGSTILNLVFFRRQDGWTDDGWTIPADPDEMRSAYAGWCDDAQRLIEAACQQKMYKWAINARRPLSTWVLDGNVSLLGDAAHGMTPFLGQGATSSIEDAIVLARAMAASTSAAEGLSRYEKARHERATFIQLESNTNAERMQGQDTDLFGIEGMKDEESLGLFTYDPRTVEV</sequence>
<evidence type="ECO:0000313" key="8">
    <source>
        <dbReference type="Proteomes" id="UP001379235"/>
    </source>
</evidence>
<keyword evidence="3" id="KW-0274">FAD</keyword>
<keyword evidence="8" id="KW-1185">Reference proteome</keyword>
<comment type="caution">
    <text evidence="7">The sequence shown here is derived from an EMBL/GenBank/DDBJ whole genome shotgun (WGS) entry which is preliminary data.</text>
</comment>
<accession>A0ABU8S745</accession>
<dbReference type="InterPro" id="IPR036188">
    <property type="entry name" value="FAD/NAD-bd_sf"/>
</dbReference>